<name>A0AAV3Z762_9GAST</name>
<keyword evidence="2" id="KW-1185">Reference proteome</keyword>
<dbReference type="EMBL" id="BLXT01002163">
    <property type="protein sequence ID" value="GFN91725.1"/>
    <property type="molecule type" value="Genomic_DNA"/>
</dbReference>
<protein>
    <submittedName>
        <fullName evidence="1">Uncharacterized protein</fullName>
    </submittedName>
</protein>
<evidence type="ECO:0000313" key="1">
    <source>
        <dbReference type="EMBL" id="GFN91725.1"/>
    </source>
</evidence>
<evidence type="ECO:0000313" key="2">
    <source>
        <dbReference type="Proteomes" id="UP000735302"/>
    </source>
</evidence>
<gene>
    <name evidence="1" type="ORF">PoB_001823100</name>
</gene>
<reference evidence="1 2" key="1">
    <citation type="journal article" date="2021" name="Elife">
        <title>Chloroplast acquisition without the gene transfer in kleptoplastic sea slugs, Plakobranchus ocellatus.</title>
        <authorList>
            <person name="Maeda T."/>
            <person name="Takahashi S."/>
            <person name="Yoshida T."/>
            <person name="Shimamura S."/>
            <person name="Takaki Y."/>
            <person name="Nagai Y."/>
            <person name="Toyoda A."/>
            <person name="Suzuki Y."/>
            <person name="Arimoto A."/>
            <person name="Ishii H."/>
            <person name="Satoh N."/>
            <person name="Nishiyama T."/>
            <person name="Hasebe M."/>
            <person name="Maruyama T."/>
            <person name="Minagawa J."/>
            <person name="Obokata J."/>
            <person name="Shigenobu S."/>
        </authorList>
    </citation>
    <scope>NUCLEOTIDE SEQUENCE [LARGE SCALE GENOMIC DNA]</scope>
</reference>
<proteinExistence type="predicted"/>
<organism evidence="1 2">
    <name type="scientific">Plakobranchus ocellatus</name>
    <dbReference type="NCBI Taxonomy" id="259542"/>
    <lineage>
        <taxon>Eukaryota</taxon>
        <taxon>Metazoa</taxon>
        <taxon>Spiralia</taxon>
        <taxon>Lophotrochozoa</taxon>
        <taxon>Mollusca</taxon>
        <taxon>Gastropoda</taxon>
        <taxon>Heterobranchia</taxon>
        <taxon>Euthyneura</taxon>
        <taxon>Panpulmonata</taxon>
        <taxon>Sacoglossa</taxon>
        <taxon>Placobranchoidea</taxon>
        <taxon>Plakobranchidae</taxon>
        <taxon>Plakobranchus</taxon>
    </lineage>
</organism>
<dbReference type="AlphaFoldDB" id="A0AAV3Z762"/>
<comment type="caution">
    <text evidence="1">The sequence shown here is derived from an EMBL/GenBank/DDBJ whole genome shotgun (WGS) entry which is preliminary data.</text>
</comment>
<dbReference type="Proteomes" id="UP000735302">
    <property type="component" value="Unassembled WGS sequence"/>
</dbReference>
<sequence length="99" mass="11129">MCNDVVFNTVFVGRVMEMWGKEARESLKQARHLVWNGKSQTCQSKGGLGLSQDDRNIVERQEAFPAKINGESVFCEKICTEDRTGDVSEVELVVVCMQT</sequence>
<accession>A0AAV3Z762</accession>